<proteinExistence type="predicted"/>
<sequence length="89" mass="10206">MSPFEWRPPLGYNMTAFNLVILWMLIGKLNLGGFSLDESRVPSYTGIQLIEGDRITFQTILTHNQFPLSSLRTSPLPHHATLPFYRPVF</sequence>
<dbReference type="EMBL" id="JAACJL010000004">
    <property type="protein sequence ID" value="KAF4621863.1"/>
    <property type="molecule type" value="Genomic_DNA"/>
</dbReference>
<name>A0A8H4R2W4_9AGAR</name>
<evidence type="ECO:0000313" key="3">
    <source>
        <dbReference type="Proteomes" id="UP000521872"/>
    </source>
</evidence>
<accession>A0A8H4R2W4</accession>
<organism evidence="2 3">
    <name type="scientific">Agrocybe pediades</name>
    <dbReference type="NCBI Taxonomy" id="84607"/>
    <lineage>
        <taxon>Eukaryota</taxon>
        <taxon>Fungi</taxon>
        <taxon>Dikarya</taxon>
        <taxon>Basidiomycota</taxon>
        <taxon>Agaricomycotina</taxon>
        <taxon>Agaricomycetes</taxon>
        <taxon>Agaricomycetidae</taxon>
        <taxon>Agaricales</taxon>
        <taxon>Agaricineae</taxon>
        <taxon>Strophariaceae</taxon>
        <taxon>Agrocybe</taxon>
    </lineage>
</organism>
<protein>
    <submittedName>
        <fullName evidence="2">Uncharacterized protein</fullName>
    </submittedName>
</protein>
<keyword evidence="3" id="KW-1185">Reference proteome</keyword>
<gene>
    <name evidence="2" type="ORF">D9613_012192</name>
</gene>
<evidence type="ECO:0000256" key="1">
    <source>
        <dbReference type="SAM" id="Phobius"/>
    </source>
</evidence>
<dbReference type="AlphaFoldDB" id="A0A8H4R2W4"/>
<keyword evidence="1" id="KW-1133">Transmembrane helix</keyword>
<reference evidence="2 3" key="1">
    <citation type="submission" date="2019-12" db="EMBL/GenBank/DDBJ databases">
        <authorList>
            <person name="Floudas D."/>
            <person name="Bentzer J."/>
            <person name="Ahren D."/>
            <person name="Johansson T."/>
            <person name="Persson P."/>
            <person name="Tunlid A."/>
        </authorList>
    </citation>
    <scope>NUCLEOTIDE SEQUENCE [LARGE SCALE GENOMIC DNA]</scope>
    <source>
        <strain evidence="2 3">CBS 102.39</strain>
    </source>
</reference>
<keyword evidence="1" id="KW-0472">Membrane</keyword>
<feature type="transmembrane region" description="Helical" evidence="1">
    <location>
        <begin position="12"/>
        <end position="31"/>
    </location>
</feature>
<comment type="caution">
    <text evidence="2">The sequence shown here is derived from an EMBL/GenBank/DDBJ whole genome shotgun (WGS) entry which is preliminary data.</text>
</comment>
<evidence type="ECO:0000313" key="2">
    <source>
        <dbReference type="EMBL" id="KAF4621863.1"/>
    </source>
</evidence>
<keyword evidence="1" id="KW-0812">Transmembrane</keyword>
<dbReference type="Proteomes" id="UP000521872">
    <property type="component" value="Unassembled WGS sequence"/>
</dbReference>